<feature type="region of interest" description="Disordered" evidence="1">
    <location>
        <begin position="1051"/>
        <end position="1073"/>
    </location>
</feature>
<dbReference type="GO" id="GO:0000502">
    <property type="term" value="C:proteasome complex"/>
    <property type="evidence" value="ECO:0007669"/>
    <property type="project" value="UniProtKB-KW"/>
</dbReference>
<organism evidence="3 4">
    <name type="scientific">Tritrichomonas musculus</name>
    <dbReference type="NCBI Taxonomy" id="1915356"/>
    <lineage>
        <taxon>Eukaryota</taxon>
        <taxon>Metamonada</taxon>
        <taxon>Parabasalia</taxon>
        <taxon>Tritrichomonadida</taxon>
        <taxon>Tritrichomonadidae</taxon>
        <taxon>Tritrichomonas</taxon>
    </lineage>
</organism>
<dbReference type="EMBL" id="JAPFFF010000008">
    <property type="protein sequence ID" value="KAK8883845.1"/>
    <property type="molecule type" value="Genomic_DNA"/>
</dbReference>
<evidence type="ECO:0000256" key="1">
    <source>
        <dbReference type="SAM" id="MobiDB-lite"/>
    </source>
</evidence>
<name>A0ABR2JYC2_9EUKA</name>
<feature type="compositionally biased region" description="Basic and acidic residues" evidence="1">
    <location>
        <begin position="1051"/>
        <end position="1062"/>
    </location>
</feature>
<reference evidence="3 4" key="1">
    <citation type="submission" date="2024-04" db="EMBL/GenBank/DDBJ databases">
        <title>Tritrichomonas musculus Genome.</title>
        <authorList>
            <person name="Alves-Ferreira E."/>
            <person name="Grigg M."/>
            <person name="Lorenzi H."/>
            <person name="Galac M."/>
        </authorList>
    </citation>
    <scope>NUCLEOTIDE SEQUENCE [LARGE SCALE GENOMIC DNA]</scope>
    <source>
        <strain evidence="3 4">EAF2021</strain>
    </source>
</reference>
<dbReference type="SUPFAM" id="SSF48371">
    <property type="entry name" value="ARM repeat"/>
    <property type="match status" value="3"/>
</dbReference>
<comment type="caution">
    <text evidence="3">The sequence shown here is derived from an EMBL/GenBank/DDBJ whole genome shotgun (WGS) entry which is preliminary data.</text>
</comment>
<dbReference type="InterPro" id="IPR016024">
    <property type="entry name" value="ARM-type_fold"/>
</dbReference>
<dbReference type="Proteomes" id="UP001470230">
    <property type="component" value="Unassembled WGS sequence"/>
</dbReference>
<dbReference type="PANTHER" id="PTHR32170:SF3">
    <property type="entry name" value="PROTEASOME ACTIVATOR COMPLEX SUBUNIT 4"/>
    <property type="match status" value="1"/>
</dbReference>
<accession>A0ABR2JYC2</accession>
<feature type="domain" description="Proteasome activator complex subunit 4-like HEAT repeat-like" evidence="2">
    <location>
        <begin position="1147"/>
        <end position="1292"/>
    </location>
</feature>
<evidence type="ECO:0000313" key="3">
    <source>
        <dbReference type="EMBL" id="KAK8883845.1"/>
    </source>
</evidence>
<dbReference type="PANTHER" id="PTHR32170">
    <property type="entry name" value="PROTEASOME ACTIVATOR COMPLEX SUBUNIT 4"/>
    <property type="match status" value="1"/>
</dbReference>
<keyword evidence="4" id="KW-1185">Reference proteome</keyword>
<dbReference type="InterPro" id="IPR035309">
    <property type="entry name" value="PSME4"/>
</dbReference>
<proteinExistence type="predicted"/>
<dbReference type="Pfam" id="PF23096">
    <property type="entry name" value="HEAT_PSME4"/>
    <property type="match status" value="1"/>
</dbReference>
<protein>
    <submittedName>
        <fullName evidence="3">Proteasome activator BLM10</fullName>
    </submittedName>
</protein>
<evidence type="ECO:0000313" key="4">
    <source>
        <dbReference type="Proteomes" id="UP001470230"/>
    </source>
</evidence>
<dbReference type="InterPro" id="IPR055455">
    <property type="entry name" value="HEAT_PSME4"/>
</dbReference>
<gene>
    <name evidence="3" type="ORF">M9Y10_042944</name>
</gene>
<evidence type="ECO:0000259" key="2">
    <source>
        <dbReference type="Pfam" id="PF23096"/>
    </source>
</evidence>
<keyword evidence="3" id="KW-0647">Proteasome</keyword>
<sequence>MSLINEERSAAFRKLLPPEIRSVVGSTQTELKNLIFQNIESAFKGTDTEMISNWIESLNAYVSSECFTFNIDECNKLAQICFDFIVSSKYLDCVTSLIPTFLIFLDPQIKLDITFDWKKIYNIIYNYGLSNSKRKSRKVLTIYLQSILLMIEGCKPYFTPNATEEILSEFSPLWNPKGNLYSLGLTLTCFFLPVNQNKHDLWFSDLISKYALFQSQTVDSVFLPLFERLSFQNISEFNWSPHIPFFFHKLSQFLHIPVVPFDLSSPRPAEGSFNLDTAQFILACGLDDTDICEKFCNLFVNLLSTSAKEAVKDHITKILLLIAPLHSPVLQNADDSIVGLTVDFLNKLVLSYCRRVKSDRRKKSHLSPLTEDDHQWFVSSILPVYVLDLYSNSECEQLKQLVQLLPSVTIPPIFDSLQRLTDYQHLKAPALRTMFSIAPTVIVSNEMSEPFKLIMTPFVDDITSSDVDTTIWVFKLFQVFAFLSPIDDSLSDWACSIVRQCVNFSMSAVGDGFEEALSLMEGMLTAVQRAAEPQILKEMNQILESNIEEIPIENLKILIDSLEPTSFGKWCFNELSERNVVITMCLVRSSTGFIEDHFEKILKMMKETLQSSEEKVRNNAYSLIKWSITSLIRNLPIHPHTQGVQMMTDDCIQWMNPTEEKANKAVQIVDEVLPLLKEIYSKDDNQSQSLATKVASGITKGLAKASSASDYEFEAEPSFPYAKLYQYSFPQISKKLEEVIDWVISITSKSDTLHHQVATNIVNCLLNAVVPIDYLFLKDDAIGESLKILWNDTKLSTMLPSLKSMFSIHLFWLAMKSYSSWLNMIEFPFTKFTKKIIDCAMKFISSPFPSVREVIALFFSFTLKCYPKIGDYYSDQLHKKLEEAMKSQSVQSLATISTVIIPFIIIVDQPRQIQFIIDIGLTLCRPLPADVPDDSLTVLRNTVAVVLDGIDFSLPPFNCLDVKKERMRMIHGAIEKSDANANSTDTKNYAISLIYTVVEGEPLIIEPDILEFMLPYLKSEDLPTCELTLQTLIKIIECLIPRDEIKYDENEQKNSIKTDQKQSTETQEDVDADDQDLVGPACLKFKSVYDDRVYEKVDESNYDGFQFEDDCIKPNKKHKSHLMSRDESNDSSFLSKYFPSETIESRIEVHKVIYNYFLDDPEFTSNLVNLFINMQQYNFEVFYFQRFYFWRTLTRFIGTKFAIKIIEIVSKLSVDDIAALYVSSEVIAGIMASFKSFTYSQIKEVQPSLFDFFRSRLSSLSANSTFSWYLAISNALLFSDSRRYFYLYDFLKTIEFDDSPKQYRQRAELAKMFVYLTNRDSHKFESIFPPYTIPLFQTKVLNLDIQRCSVIDFLTTFFEFTVTKNYLDVKNSYFYDYILPADDKFISDLLLQLFGAHSFGSMSLLPLCIDNIQEWTRSFFTDKDKDEQDVSVRALSSLMISDIVPSVAQLPLTKETARPVVVRVLEQLTITEKNWPAQVNILMNLLLFISSSYFLIDESLIESVIWDVVSPSLLNQSSDVQDAASVLLSFIFKSFGSIRAKITVFLTMFVKMLNDENDSSQRIAGAKGLFAIVWSTLIFDDVPDYITSAFSALQDASESDSTVTDCINQFFNEFWSEHEENFTENAAIQLSPYKDSLRPSYIT</sequence>